<evidence type="ECO:0000256" key="7">
    <source>
        <dbReference type="SAM" id="Coils"/>
    </source>
</evidence>
<dbReference type="KEGG" id="dgg:DGI_2474"/>
<name>T2GDG4_MEGG1</name>
<dbReference type="PANTHER" id="PTHR43047">
    <property type="entry name" value="TWO-COMPONENT HISTIDINE PROTEIN KINASE"/>
    <property type="match status" value="1"/>
</dbReference>
<dbReference type="SUPFAM" id="SSF52172">
    <property type="entry name" value="CheY-like"/>
    <property type="match status" value="1"/>
</dbReference>
<dbReference type="CDD" id="cd16922">
    <property type="entry name" value="HATPase_EvgS-ArcB-TorS-like"/>
    <property type="match status" value="1"/>
</dbReference>
<evidence type="ECO:0000256" key="2">
    <source>
        <dbReference type="ARBA" id="ARBA00012438"/>
    </source>
</evidence>
<dbReference type="SMART" id="SM00388">
    <property type="entry name" value="HisKA"/>
    <property type="match status" value="1"/>
</dbReference>
<dbReference type="PATRIC" id="fig|1121448.10.peg.2428"/>
<dbReference type="InterPro" id="IPR013656">
    <property type="entry name" value="PAS_4"/>
</dbReference>
<evidence type="ECO:0000256" key="1">
    <source>
        <dbReference type="ARBA" id="ARBA00000085"/>
    </source>
</evidence>
<dbReference type="Gene3D" id="3.30.565.10">
    <property type="entry name" value="Histidine kinase-like ATPase, C-terminal domain"/>
    <property type="match status" value="1"/>
</dbReference>
<dbReference type="PROSITE" id="PS50109">
    <property type="entry name" value="HIS_KIN"/>
    <property type="match status" value="1"/>
</dbReference>
<evidence type="ECO:0000256" key="3">
    <source>
        <dbReference type="ARBA" id="ARBA00022553"/>
    </source>
</evidence>
<evidence type="ECO:0000256" key="6">
    <source>
        <dbReference type="PROSITE-ProRule" id="PRU00169"/>
    </source>
</evidence>
<dbReference type="SMART" id="SM00387">
    <property type="entry name" value="HATPase_c"/>
    <property type="match status" value="1"/>
</dbReference>
<evidence type="ECO:0000313" key="13">
    <source>
        <dbReference type="Proteomes" id="UP000016587"/>
    </source>
</evidence>
<keyword evidence="13" id="KW-1185">Reference proteome</keyword>
<protein>
    <recommendedName>
        <fullName evidence="2">histidine kinase</fullName>
        <ecNumber evidence="2">2.7.13.3</ecNumber>
    </recommendedName>
</protein>
<dbReference type="SUPFAM" id="SSF55874">
    <property type="entry name" value="ATPase domain of HSP90 chaperone/DNA topoisomerase II/histidine kinase"/>
    <property type="match status" value="1"/>
</dbReference>
<dbReference type="InterPro" id="IPR001789">
    <property type="entry name" value="Sig_transdc_resp-reg_receiver"/>
</dbReference>
<proteinExistence type="predicted"/>
<dbReference type="STRING" id="1121448.DGI_2474"/>
<dbReference type="SUPFAM" id="SSF55785">
    <property type="entry name" value="PYP-like sensor domain (PAS domain)"/>
    <property type="match status" value="4"/>
</dbReference>
<dbReference type="PRINTS" id="PR00344">
    <property type="entry name" value="BCTRLSENSOR"/>
</dbReference>
<dbReference type="Pfam" id="PF00072">
    <property type="entry name" value="Response_reg"/>
    <property type="match status" value="1"/>
</dbReference>
<sequence length="954" mass="105156">MIHRNKSDATYFSGGRCNASRGGDMTHDARDAQALSSALAEVEQLRLQLQAAQARIDELKHHGATCLFDTVFANAPVVMAVMAPGTLRYLTVNTAFETTFGLDAAQVVGKTPLELGLVPPAQWELLLGLFGESGRVQDEEITVTDKYGRTREMLLYCEPVRWNNAPALFLMGMETTIRNQALKQLEATRYAIDHTQDAAFWLDPNNGNFLDVNAAAATSLGYTREELLTLRVEDIDPEFPPEIVSHFWDDPSNPLVRKFETRHLRKDGSSFPVEITSLYAREHSPPFCFALCRDISERLEAQRSLQASEARYQAIVEHMHAGVAACVPTDAQCSDFLVTEINSAALGFTRQSRDQVVGRRLSEAAPYLKPAGVFDRLREVARTGTLRQDTVCLHMPDGQARWTSDSIYRLPNMEVVSIFADVTEEIENLRKLEISETRYRELVGRMTASVVVCQAMEDGQDFLCTGWNPAAERLTGFSDQMTLGRRLTDLFPALKSSPLLEAFRTAHRTGQAQSVPDSPYNDARLAVWISGSVYPLPSGELVGVFEDVTERRQAAQTLRQGKELAEAANRAKSEFLANMSHEIRTPLNGILGMLQVLQLSDLPSDLHQLASVASDSGVRLLQILNDLLDLSRIEAGRLEFRQEPFSPRIMFNSLVEIFSHEARAKGLLLQYAISPRLPDVCVGDEMRIRQILFNVLGNAVKFSQRGLIHLSAEVVGRVAPGETVGLLLTVEDTGPGIAPEMLDAIFAPFTQGDGSLRRRFGGAGLGLAIVKRIVQLLHGHLCIESEVDRGTFVYCIIPLQCSEDVAIMDDQTCGSIGAQSKRVLLVEDDAINRLTISRLVEALGHTVQAVASGEAALDALRGLNGRMASGDSSGHEVPFQAILMDIQMPGLDGVETMERIRELYPAFAERTTFIALTAYAMAGDRERFLNSGFAHYLPKPVQVEDLVAILNACP</sequence>
<feature type="domain" description="Histidine kinase" evidence="8">
    <location>
        <begin position="578"/>
        <end position="801"/>
    </location>
</feature>
<keyword evidence="5" id="KW-0418">Kinase</keyword>
<keyword evidence="4" id="KW-0808">Transferase</keyword>
<dbReference type="CDD" id="cd17546">
    <property type="entry name" value="REC_hyHK_CKI1_RcsC-like"/>
    <property type="match status" value="1"/>
</dbReference>
<feature type="domain" description="Response regulatory" evidence="9">
    <location>
        <begin position="822"/>
        <end position="954"/>
    </location>
</feature>
<dbReference type="PROSITE" id="PS50113">
    <property type="entry name" value="PAC"/>
    <property type="match status" value="1"/>
</dbReference>
<evidence type="ECO:0000259" key="10">
    <source>
        <dbReference type="PROSITE" id="PS50112"/>
    </source>
</evidence>
<feature type="domain" description="PAS" evidence="10">
    <location>
        <begin position="184"/>
        <end position="228"/>
    </location>
</feature>
<dbReference type="GO" id="GO:0000155">
    <property type="term" value="F:phosphorelay sensor kinase activity"/>
    <property type="evidence" value="ECO:0007669"/>
    <property type="project" value="InterPro"/>
</dbReference>
<dbReference type="InterPro" id="IPR011006">
    <property type="entry name" value="CheY-like_superfamily"/>
</dbReference>
<gene>
    <name evidence="12" type="ORF">DGI_2474</name>
</gene>
<evidence type="ECO:0000259" key="8">
    <source>
        <dbReference type="PROSITE" id="PS50109"/>
    </source>
</evidence>
<dbReference type="Pfam" id="PF02518">
    <property type="entry name" value="HATPase_c"/>
    <property type="match status" value="1"/>
</dbReference>
<organism evidence="12 13">
    <name type="scientific">Megalodesulfovibrio gigas (strain ATCC 19364 / DSM 1382 / NCIMB 9332 / VKM B-1759)</name>
    <name type="common">Desulfovibrio gigas</name>
    <dbReference type="NCBI Taxonomy" id="1121448"/>
    <lineage>
        <taxon>Bacteria</taxon>
        <taxon>Pseudomonadati</taxon>
        <taxon>Thermodesulfobacteriota</taxon>
        <taxon>Desulfovibrionia</taxon>
        <taxon>Desulfovibrionales</taxon>
        <taxon>Desulfovibrionaceae</taxon>
        <taxon>Megalodesulfovibrio</taxon>
    </lineage>
</organism>
<dbReference type="SMART" id="SM00448">
    <property type="entry name" value="REC"/>
    <property type="match status" value="1"/>
</dbReference>
<dbReference type="AlphaFoldDB" id="T2GDG4"/>
<evidence type="ECO:0000256" key="5">
    <source>
        <dbReference type="ARBA" id="ARBA00022777"/>
    </source>
</evidence>
<dbReference type="Gene3D" id="1.10.287.130">
    <property type="match status" value="1"/>
</dbReference>
<dbReference type="CDD" id="cd00130">
    <property type="entry name" value="PAS"/>
    <property type="match status" value="3"/>
</dbReference>
<feature type="domain" description="PAC" evidence="11">
    <location>
        <begin position="257"/>
        <end position="307"/>
    </location>
</feature>
<dbReference type="Pfam" id="PF00512">
    <property type="entry name" value="HisKA"/>
    <property type="match status" value="1"/>
</dbReference>
<comment type="catalytic activity">
    <reaction evidence="1">
        <text>ATP + protein L-histidine = ADP + protein N-phospho-L-histidine.</text>
        <dbReference type="EC" id="2.7.13.3"/>
    </reaction>
</comment>
<dbReference type="NCBIfam" id="TIGR00229">
    <property type="entry name" value="sensory_box"/>
    <property type="match status" value="3"/>
</dbReference>
<evidence type="ECO:0000313" key="12">
    <source>
        <dbReference type="EMBL" id="AGW14214.1"/>
    </source>
</evidence>
<dbReference type="InterPro" id="IPR035965">
    <property type="entry name" value="PAS-like_dom_sf"/>
</dbReference>
<dbReference type="InterPro" id="IPR005467">
    <property type="entry name" value="His_kinase_dom"/>
</dbReference>
<dbReference type="SUPFAM" id="SSF47384">
    <property type="entry name" value="Homodimeric domain of signal transducing histidine kinase"/>
    <property type="match status" value="1"/>
</dbReference>
<dbReference type="EMBL" id="CP006585">
    <property type="protein sequence ID" value="AGW14214.1"/>
    <property type="molecule type" value="Genomic_DNA"/>
</dbReference>
<evidence type="ECO:0000259" key="9">
    <source>
        <dbReference type="PROSITE" id="PS50110"/>
    </source>
</evidence>
<dbReference type="Pfam" id="PF08448">
    <property type="entry name" value="PAS_4"/>
    <property type="match status" value="2"/>
</dbReference>
<accession>T2GDG4</accession>
<dbReference type="InterPro" id="IPR003661">
    <property type="entry name" value="HisK_dim/P_dom"/>
</dbReference>
<dbReference type="FunFam" id="3.30.565.10:FF:000010">
    <property type="entry name" value="Sensor histidine kinase RcsC"/>
    <property type="match status" value="1"/>
</dbReference>
<reference evidence="13" key="2">
    <citation type="submission" date="2013-07" db="EMBL/GenBank/DDBJ databases">
        <authorList>
            <person name="Morais-Silva F.O."/>
            <person name="Rezende A.M."/>
            <person name="Pimentel C."/>
            <person name="Resende D.M."/>
            <person name="Santos C.I."/>
            <person name="Clemente C."/>
            <person name="de Oliveira L.M."/>
            <person name="da Silva S.M."/>
            <person name="Costa D.A."/>
            <person name="Varela-Raposo A."/>
            <person name="Horacio E.C.A."/>
            <person name="Matos M."/>
            <person name="Flores O."/>
            <person name="Ruiz J.C."/>
            <person name="Rodrigues-Pousada C."/>
        </authorList>
    </citation>
    <scope>NUCLEOTIDE SEQUENCE [LARGE SCALE GENOMIC DNA]</scope>
    <source>
        <strain evidence="13">ATCC 19364 / DSM 1382 / NCIMB 9332 / VKM B-1759</strain>
    </source>
</reference>
<dbReference type="PROSITE" id="PS50110">
    <property type="entry name" value="RESPONSE_REGULATORY"/>
    <property type="match status" value="1"/>
</dbReference>
<feature type="modified residue" description="4-aspartylphosphate" evidence="6">
    <location>
        <position position="885"/>
    </location>
</feature>
<reference evidence="12 13" key="1">
    <citation type="journal article" date="2013" name="J. Bacteriol.">
        <title>Roles of HynAB and Ech, the only two hydrogenases found in the model sulfate reducer Desulfovibrio gigas.</title>
        <authorList>
            <person name="Morais-Silva F.O."/>
            <person name="Santos C.I."/>
            <person name="Rodrigues R."/>
            <person name="Pereira I.A."/>
            <person name="Rodrigues-Pousada C."/>
        </authorList>
    </citation>
    <scope>NUCLEOTIDE SEQUENCE [LARGE SCALE GENOMIC DNA]</scope>
    <source>
        <strain evidence="13">ATCC 19364 / DSM 1382 / NCIMB 9332 / VKM B-1759</strain>
    </source>
</reference>
<dbReference type="Gene3D" id="3.40.50.2300">
    <property type="match status" value="1"/>
</dbReference>
<dbReference type="eggNOG" id="COG5002">
    <property type="taxonomic scope" value="Bacteria"/>
</dbReference>
<dbReference type="InterPro" id="IPR003594">
    <property type="entry name" value="HATPase_dom"/>
</dbReference>
<dbReference type="EC" id="2.7.13.3" evidence="2"/>
<keyword evidence="3 6" id="KW-0597">Phosphoprotein</keyword>
<keyword evidence="7" id="KW-0175">Coiled coil</keyword>
<dbReference type="SMART" id="SM00091">
    <property type="entry name" value="PAS"/>
    <property type="match status" value="3"/>
</dbReference>
<dbReference type="CDD" id="cd00082">
    <property type="entry name" value="HisKA"/>
    <property type="match status" value="1"/>
</dbReference>
<dbReference type="PROSITE" id="PS50112">
    <property type="entry name" value="PAS"/>
    <property type="match status" value="1"/>
</dbReference>
<dbReference type="Proteomes" id="UP000016587">
    <property type="component" value="Chromosome"/>
</dbReference>
<dbReference type="Pfam" id="PF13426">
    <property type="entry name" value="PAS_9"/>
    <property type="match status" value="2"/>
</dbReference>
<dbReference type="InterPro" id="IPR036097">
    <property type="entry name" value="HisK_dim/P_sf"/>
</dbReference>
<dbReference type="InterPro" id="IPR004358">
    <property type="entry name" value="Sig_transdc_His_kin-like_C"/>
</dbReference>
<dbReference type="InterPro" id="IPR036890">
    <property type="entry name" value="HATPase_C_sf"/>
</dbReference>
<dbReference type="PANTHER" id="PTHR43047:SF78">
    <property type="entry name" value="SENSORY_REGULATORY PROTEIN RPFC"/>
    <property type="match status" value="1"/>
</dbReference>
<feature type="coiled-coil region" evidence="7">
    <location>
        <begin position="32"/>
        <end position="62"/>
    </location>
</feature>
<dbReference type="InterPro" id="IPR000014">
    <property type="entry name" value="PAS"/>
</dbReference>
<dbReference type="Gene3D" id="3.30.450.20">
    <property type="entry name" value="PAS domain"/>
    <property type="match status" value="4"/>
</dbReference>
<dbReference type="InterPro" id="IPR000700">
    <property type="entry name" value="PAS-assoc_C"/>
</dbReference>
<evidence type="ECO:0000256" key="4">
    <source>
        <dbReference type="ARBA" id="ARBA00022679"/>
    </source>
</evidence>
<evidence type="ECO:0000259" key="11">
    <source>
        <dbReference type="PROSITE" id="PS50113"/>
    </source>
</evidence>
<dbReference type="HOGENOM" id="CLU_000445_114_15_7"/>